<dbReference type="GO" id="GO:0016853">
    <property type="term" value="F:isomerase activity"/>
    <property type="evidence" value="ECO:0007669"/>
    <property type="project" value="UniProtKB-KW"/>
</dbReference>
<dbReference type="OrthoDB" id="1114629at2"/>
<proteinExistence type="predicted"/>
<gene>
    <name evidence="2" type="ORF">NU09_3101</name>
</gene>
<dbReference type="PANTHER" id="PTHR12110">
    <property type="entry name" value="HYDROXYPYRUVATE ISOMERASE"/>
    <property type="match status" value="1"/>
</dbReference>
<dbReference type="AlphaFoldDB" id="A0A444W6Q2"/>
<sequence length="325" mass="36284">MNRRNFISATGKAGIATGLAGNIIPSLFSLFENPEEKPFFKLSLAQWSLHKAIQETKTLSNLDFAKKAKELGFEGIEYVSQLYQLDESNQKASLAKLVRELKLRSNDQGIKNVLIMVDNEGELAAADKKERDQAVSNHSKWVDAAAELGCHSIRVNLFGTGTEHDFHKWQAASYDGLSQLSRYASKSGVNIIVENHGGLSSDAEKLIQVIRSINKRNCGLLPDFGNFCVKRKNGERWGSPCIEEYDRYKGTLEMMPFAYGVSAKSYDFDEKGDETTIDYYRMLKIVKDAGYNGFIGVEYEGNRLSEEEGILATKALLLKAANQLK</sequence>
<dbReference type="PANTHER" id="PTHR12110:SF53">
    <property type="entry name" value="BLR5974 PROTEIN"/>
    <property type="match status" value="1"/>
</dbReference>
<dbReference type="Gene3D" id="3.20.20.150">
    <property type="entry name" value="Divalent-metal-dependent TIM barrel enzymes"/>
    <property type="match status" value="1"/>
</dbReference>
<dbReference type="EMBL" id="JUIW01000011">
    <property type="protein sequence ID" value="RYJ41358.1"/>
    <property type="molecule type" value="Genomic_DNA"/>
</dbReference>
<keyword evidence="3" id="KW-1185">Reference proteome</keyword>
<dbReference type="Pfam" id="PF01261">
    <property type="entry name" value="AP_endonuc_2"/>
    <property type="match status" value="1"/>
</dbReference>
<evidence type="ECO:0000313" key="2">
    <source>
        <dbReference type="EMBL" id="RYJ41358.1"/>
    </source>
</evidence>
<dbReference type="InterPro" id="IPR013022">
    <property type="entry name" value="Xyl_isomerase-like_TIM-brl"/>
</dbReference>
<reference evidence="2 3" key="1">
    <citation type="submission" date="2014-12" db="EMBL/GenBank/DDBJ databases">
        <title>Genome sequence of Flavobacterium beibuense RSKm HC5.</title>
        <authorList>
            <person name="Kim J.F."/>
            <person name="Song J.Y."/>
            <person name="Kwak M.-J."/>
            <person name="Lee S.-W."/>
        </authorList>
    </citation>
    <scope>NUCLEOTIDE SEQUENCE [LARGE SCALE GENOMIC DNA]</scope>
    <source>
        <strain evidence="2 3">RSKm HC5</strain>
    </source>
</reference>
<dbReference type="InterPro" id="IPR050312">
    <property type="entry name" value="IolE/XylAMocC-like"/>
</dbReference>
<comment type="caution">
    <text evidence="2">The sequence shown here is derived from an EMBL/GenBank/DDBJ whole genome shotgun (WGS) entry which is preliminary data.</text>
</comment>
<organism evidence="2 3">
    <name type="scientific">Flavobacterium beibuense</name>
    <dbReference type="NCBI Taxonomy" id="657326"/>
    <lineage>
        <taxon>Bacteria</taxon>
        <taxon>Pseudomonadati</taxon>
        <taxon>Bacteroidota</taxon>
        <taxon>Flavobacteriia</taxon>
        <taxon>Flavobacteriales</taxon>
        <taxon>Flavobacteriaceae</taxon>
        <taxon>Flavobacterium</taxon>
    </lineage>
</organism>
<evidence type="ECO:0000259" key="1">
    <source>
        <dbReference type="Pfam" id="PF01261"/>
    </source>
</evidence>
<protein>
    <submittedName>
        <fullName evidence="2">Protein containing xylose isomerase-like TIM barrel domain, exported</fullName>
    </submittedName>
</protein>
<feature type="domain" description="Xylose isomerase-like TIM barrel" evidence="1">
    <location>
        <begin position="66"/>
        <end position="310"/>
    </location>
</feature>
<accession>A0A444W6Q2</accession>
<dbReference type="Proteomes" id="UP000289775">
    <property type="component" value="Unassembled WGS sequence"/>
</dbReference>
<dbReference type="RefSeq" id="WP_129752180.1">
    <property type="nucleotide sequence ID" value="NZ_JUIW01000011.1"/>
</dbReference>
<dbReference type="SUPFAM" id="SSF51658">
    <property type="entry name" value="Xylose isomerase-like"/>
    <property type="match status" value="1"/>
</dbReference>
<keyword evidence="2" id="KW-0413">Isomerase</keyword>
<name>A0A444W6Q2_9FLAO</name>
<evidence type="ECO:0000313" key="3">
    <source>
        <dbReference type="Proteomes" id="UP000289775"/>
    </source>
</evidence>
<dbReference type="InterPro" id="IPR036237">
    <property type="entry name" value="Xyl_isomerase-like_sf"/>
</dbReference>